<keyword evidence="8" id="KW-1185">Reference proteome</keyword>
<feature type="compositionally biased region" description="Basic and acidic residues" evidence="5">
    <location>
        <begin position="664"/>
        <end position="673"/>
    </location>
</feature>
<dbReference type="PANTHER" id="PTHR43687">
    <property type="entry name" value="ADENYLYLSULFATE REDUCTASE, BETA SUBUNIT"/>
    <property type="match status" value="1"/>
</dbReference>
<dbReference type="PROSITE" id="PS00198">
    <property type="entry name" value="4FE4S_FER_1"/>
    <property type="match status" value="2"/>
</dbReference>
<dbReference type="AlphaFoldDB" id="A0A7W6CZN2"/>
<organism evidence="7 8">
    <name type="scientific">Hansschlegelia beijingensis</name>
    <dbReference type="NCBI Taxonomy" id="1133344"/>
    <lineage>
        <taxon>Bacteria</taxon>
        <taxon>Pseudomonadati</taxon>
        <taxon>Pseudomonadota</taxon>
        <taxon>Alphaproteobacteria</taxon>
        <taxon>Hyphomicrobiales</taxon>
        <taxon>Methylopilaceae</taxon>
        <taxon>Hansschlegelia</taxon>
    </lineage>
</organism>
<evidence type="ECO:0000256" key="2">
    <source>
        <dbReference type="ARBA" id="ARBA00022723"/>
    </source>
</evidence>
<dbReference type="Gene3D" id="3.30.70.20">
    <property type="match status" value="2"/>
</dbReference>
<evidence type="ECO:0000256" key="1">
    <source>
        <dbReference type="ARBA" id="ARBA00022485"/>
    </source>
</evidence>
<feature type="domain" description="4Fe-4S ferredoxin-type" evidence="6">
    <location>
        <begin position="300"/>
        <end position="329"/>
    </location>
</feature>
<name>A0A7W6CZN2_9HYPH</name>
<dbReference type="Pfam" id="PF13187">
    <property type="entry name" value="Fer4_9"/>
    <property type="match status" value="1"/>
</dbReference>
<keyword evidence="3" id="KW-0408">Iron</keyword>
<proteinExistence type="predicted"/>
<dbReference type="InterPro" id="IPR017896">
    <property type="entry name" value="4Fe4S_Fe-S-bd"/>
</dbReference>
<dbReference type="InterPro" id="IPR050572">
    <property type="entry name" value="Fe-S_Ferredoxin"/>
</dbReference>
<evidence type="ECO:0000256" key="5">
    <source>
        <dbReference type="SAM" id="MobiDB-lite"/>
    </source>
</evidence>
<evidence type="ECO:0000259" key="6">
    <source>
        <dbReference type="PROSITE" id="PS51379"/>
    </source>
</evidence>
<dbReference type="Proteomes" id="UP000528964">
    <property type="component" value="Unassembled WGS sequence"/>
</dbReference>
<comment type="caution">
    <text evidence="7">The sequence shown here is derived from an EMBL/GenBank/DDBJ whole genome shotgun (WGS) entry which is preliminary data.</text>
</comment>
<dbReference type="EMBL" id="JACIDR010000004">
    <property type="protein sequence ID" value="MBB3974035.1"/>
    <property type="molecule type" value="Genomic_DNA"/>
</dbReference>
<gene>
    <name evidence="7" type="ORF">GGR24_002712</name>
</gene>
<keyword evidence="1" id="KW-0004">4Fe-4S</keyword>
<evidence type="ECO:0000256" key="3">
    <source>
        <dbReference type="ARBA" id="ARBA00023004"/>
    </source>
</evidence>
<dbReference type="SUPFAM" id="SSF54862">
    <property type="entry name" value="4Fe-4S ferredoxins"/>
    <property type="match status" value="1"/>
</dbReference>
<dbReference type="Pfam" id="PF12838">
    <property type="entry name" value="Fer4_7"/>
    <property type="match status" value="1"/>
</dbReference>
<feature type="region of interest" description="Disordered" evidence="5">
    <location>
        <begin position="652"/>
        <end position="701"/>
    </location>
</feature>
<keyword evidence="2" id="KW-0479">Metal-binding</keyword>
<keyword evidence="4" id="KW-0411">Iron-sulfur</keyword>
<dbReference type="GO" id="GO:0051539">
    <property type="term" value="F:4 iron, 4 sulfur cluster binding"/>
    <property type="evidence" value="ECO:0007669"/>
    <property type="project" value="UniProtKB-KW"/>
</dbReference>
<reference evidence="7 8" key="1">
    <citation type="submission" date="2020-08" db="EMBL/GenBank/DDBJ databases">
        <title>Genomic Encyclopedia of Type Strains, Phase IV (KMG-IV): sequencing the most valuable type-strain genomes for metagenomic binning, comparative biology and taxonomic classification.</title>
        <authorList>
            <person name="Goeker M."/>
        </authorList>
    </citation>
    <scope>NUCLEOTIDE SEQUENCE [LARGE SCALE GENOMIC DNA]</scope>
    <source>
        <strain evidence="7 8">DSM 25481</strain>
    </source>
</reference>
<evidence type="ECO:0000256" key="4">
    <source>
        <dbReference type="ARBA" id="ARBA00023014"/>
    </source>
</evidence>
<feature type="domain" description="4Fe-4S ferredoxin-type" evidence="6">
    <location>
        <begin position="515"/>
        <end position="544"/>
    </location>
</feature>
<accession>A0A7W6CZN2</accession>
<evidence type="ECO:0000313" key="8">
    <source>
        <dbReference type="Proteomes" id="UP000528964"/>
    </source>
</evidence>
<protein>
    <submittedName>
        <fullName evidence="7">Ferredoxin</fullName>
    </submittedName>
</protein>
<dbReference type="InterPro" id="IPR017900">
    <property type="entry name" value="4Fe4S_Fe_S_CS"/>
</dbReference>
<dbReference type="GO" id="GO:0046872">
    <property type="term" value="F:metal ion binding"/>
    <property type="evidence" value="ECO:0007669"/>
    <property type="project" value="UniProtKB-KW"/>
</dbReference>
<dbReference type="PROSITE" id="PS51379">
    <property type="entry name" value="4FE4S_FER_2"/>
    <property type="match status" value="4"/>
</dbReference>
<feature type="domain" description="4Fe-4S ferredoxin-type" evidence="6">
    <location>
        <begin position="271"/>
        <end position="299"/>
    </location>
</feature>
<evidence type="ECO:0000313" key="7">
    <source>
        <dbReference type="EMBL" id="MBB3974035.1"/>
    </source>
</evidence>
<sequence>MTDRIVFACSCEKTMPLDEAAIAPACGGTLRTADQLCGLELDRFRDAAASGAPVTVSCTLQAPLFEEVAAELGADQRIAYVNIRENAGWSADARRAGPKMAGLLAAAAEPPPQATMVSLESEGVALVYGRDESAVEAARRLADHLDVTVLLARPGEVAPPLRYEFPIFRGVIRNAKGRLGAFELKVDDYAQPAPSSRDHLVFGAPRDGATSHCDLILDLSGQTPLFPAHEVRAGYLRADPRDPAAVERVVAEASHLVGTFDKPRYVDLDAGICAHSRSRITGCTRCLDVCPTGAISPAGESVAIDPYVCAGCGNCASVCPTGAAGYALPPADALMRRVRALLLAYRAAGGEQPVVLFHDGDHGEPLIHALARYGEGLPAEVLPVEVNEITQIGPEQFAALFAYGAVGAHVLTRARPRHDLDSLLRGIALANTLALAQGYGGPEGTLPVSIISADDPDHLAEALASAERGAPAPDPATFMPFGGKRETFRFALRQMHAVAPAPVAFVPLEPGAPFGGLEFRTEACTLCLACVGACPTQALSDNQDRPQLTFKEDLCVQCGLCAATCPENVISLKPQIDFDAWAAPRRAVKEEEPFECVVCAKPFGTRSTIERVIEKLHGRHWMFAGAEGERRIRILKMCDDCRVEAALNEEFDPHSAPQRPPTRTTEDYLRERSAPAMEAPLNGALSPSGGTGPALPDPPRS</sequence>
<feature type="domain" description="4Fe-4S ferredoxin-type" evidence="6">
    <location>
        <begin position="546"/>
        <end position="575"/>
    </location>
</feature>
<dbReference type="PANTHER" id="PTHR43687:SF4">
    <property type="entry name" value="BLR5484 PROTEIN"/>
    <property type="match status" value="1"/>
</dbReference>